<feature type="non-terminal residue" evidence="1">
    <location>
        <position position="1"/>
    </location>
</feature>
<name>X1HUL8_9ZZZZ</name>
<protein>
    <submittedName>
        <fullName evidence="1">Uncharacterized protein</fullName>
    </submittedName>
</protein>
<proteinExistence type="predicted"/>
<reference evidence="1" key="1">
    <citation type="journal article" date="2014" name="Front. Microbiol.">
        <title>High frequency of phylogenetically diverse reductive dehalogenase-homologous genes in deep subseafloor sedimentary metagenomes.</title>
        <authorList>
            <person name="Kawai M."/>
            <person name="Futagami T."/>
            <person name="Toyoda A."/>
            <person name="Takaki Y."/>
            <person name="Nishi S."/>
            <person name="Hori S."/>
            <person name="Arai W."/>
            <person name="Tsubouchi T."/>
            <person name="Morono Y."/>
            <person name="Uchiyama I."/>
            <person name="Ito T."/>
            <person name="Fujiyama A."/>
            <person name="Inagaki F."/>
            <person name="Takami H."/>
        </authorList>
    </citation>
    <scope>NUCLEOTIDE SEQUENCE</scope>
    <source>
        <strain evidence="1">Expedition CK06-06</strain>
    </source>
</reference>
<evidence type="ECO:0000313" key="1">
    <source>
        <dbReference type="EMBL" id="GAH73876.1"/>
    </source>
</evidence>
<dbReference type="EMBL" id="BARU01030040">
    <property type="protein sequence ID" value="GAH73876.1"/>
    <property type="molecule type" value="Genomic_DNA"/>
</dbReference>
<gene>
    <name evidence="1" type="ORF">S03H2_47721</name>
</gene>
<sequence length="29" mass="3351">GIVNERELSTRFEHQKLTDTRLIIIPGLT</sequence>
<accession>X1HUL8</accession>
<comment type="caution">
    <text evidence="1">The sequence shown here is derived from an EMBL/GenBank/DDBJ whole genome shotgun (WGS) entry which is preliminary data.</text>
</comment>
<organism evidence="1">
    <name type="scientific">marine sediment metagenome</name>
    <dbReference type="NCBI Taxonomy" id="412755"/>
    <lineage>
        <taxon>unclassified sequences</taxon>
        <taxon>metagenomes</taxon>
        <taxon>ecological metagenomes</taxon>
    </lineage>
</organism>
<dbReference type="AlphaFoldDB" id="X1HUL8"/>